<evidence type="ECO:0000256" key="5">
    <source>
        <dbReference type="ARBA" id="ARBA00012807"/>
    </source>
</evidence>
<evidence type="ECO:0000313" key="20">
    <source>
        <dbReference type="Proteomes" id="UP000671913"/>
    </source>
</evidence>
<dbReference type="NCBIfam" id="NF000648">
    <property type="entry name" value="PRK00026.1"/>
    <property type="match status" value="1"/>
</dbReference>
<dbReference type="HAMAP" id="MF_00605">
    <property type="entry name" value="TrmD"/>
    <property type="match status" value="1"/>
</dbReference>
<evidence type="ECO:0000256" key="2">
    <source>
        <dbReference type="ARBA" id="ARBA00004496"/>
    </source>
</evidence>
<evidence type="ECO:0000256" key="10">
    <source>
        <dbReference type="ARBA" id="ARBA00022691"/>
    </source>
</evidence>
<dbReference type="Proteomes" id="UP000671913">
    <property type="component" value="Chromosome"/>
</dbReference>
<sequence>MIFNVLTLFPDMFKGILENSILKRAIEKKLITINLINIRDYTKDKHKNVDDYPYGGGCGMIMMVQPIYDAVKSIKNDKSIPVYYMGPKGNVYNQEIAIKMSKLREIILLCGHYEGIDERAYSIIDKEISIGDFVMTGGEIAAMAIIDSVSRLIPGVLPQDESFIEESFYKGLLEYPQYTRPREFMGMEVPEILLSGNHAEIAKWRRQKSIDITFHKRPDLLKKENLTDDDIEYINEKGYSFHKD</sequence>
<evidence type="ECO:0000256" key="7">
    <source>
        <dbReference type="ARBA" id="ARBA00022490"/>
    </source>
</evidence>
<evidence type="ECO:0000256" key="16">
    <source>
        <dbReference type="PIRSR" id="PIRSR000386-1"/>
    </source>
</evidence>
<feature type="binding site" evidence="15 16">
    <location>
        <position position="111"/>
    </location>
    <ligand>
        <name>S-adenosyl-L-methionine</name>
        <dbReference type="ChEBI" id="CHEBI:59789"/>
    </ligand>
</feature>
<keyword evidence="10 15" id="KW-0949">S-adenosyl-L-methionine</keyword>
<dbReference type="CDD" id="cd18080">
    <property type="entry name" value="TrmD-like"/>
    <property type="match status" value="1"/>
</dbReference>
<name>A0A975AUD9_9THEO</name>
<evidence type="ECO:0000256" key="15">
    <source>
        <dbReference type="HAMAP-Rule" id="MF_00605"/>
    </source>
</evidence>
<dbReference type="GO" id="GO:0052906">
    <property type="term" value="F:tRNA (guanine(37)-N1)-methyltransferase activity"/>
    <property type="evidence" value="ECO:0007669"/>
    <property type="project" value="UniProtKB-UniRule"/>
</dbReference>
<reference evidence="19" key="1">
    <citation type="submission" date="2020-08" db="EMBL/GenBank/DDBJ databases">
        <title>Genomic insights into the carbon and energy metabolism of the first obligate autotrophic acetogenic bacterium Aceticella autotrophica gen. nov., sp. nov.</title>
        <authorList>
            <person name="Toshchakov S.V."/>
            <person name="Elcheninov A.G."/>
            <person name="Kublanov I.V."/>
            <person name="Frolov E.N."/>
            <person name="Lebedinsky A.V."/>
        </authorList>
    </citation>
    <scope>NUCLEOTIDE SEQUENCE</scope>
    <source>
        <strain evidence="19">3443-3Ac</strain>
    </source>
</reference>
<dbReference type="GO" id="GO:0002939">
    <property type="term" value="P:tRNA N1-guanine methylation"/>
    <property type="evidence" value="ECO:0007669"/>
    <property type="project" value="TreeGrafter"/>
</dbReference>
<dbReference type="PANTHER" id="PTHR46417:SF1">
    <property type="entry name" value="TRNA (GUANINE-N(1)-)-METHYLTRANSFERASE"/>
    <property type="match status" value="1"/>
</dbReference>
<dbReference type="EC" id="2.1.1.228" evidence="5 15"/>
<keyword evidence="9 15" id="KW-0808">Transferase</keyword>
<dbReference type="FunFam" id="3.40.1280.10:FF:000001">
    <property type="entry name" value="tRNA (guanine-N(1)-)-methyltransferase"/>
    <property type="match status" value="1"/>
</dbReference>
<accession>A0A975AUD9</accession>
<evidence type="ECO:0000256" key="4">
    <source>
        <dbReference type="ARBA" id="ARBA00011738"/>
    </source>
</evidence>
<evidence type="ECO:0000256" key="3">
    <source>
        <dbReference type="ARBA" id="ARBA00007630"/>
    </source>
</evidence>
<dbReference type="SUPFAM" id="SSF75217">
    <property type="entry name" value="alpha/beta knot"/>
    <property type="match status" value="1"/>
</dbReference>
<dbReference type="AlphaFoldDB" id="A0A975AUD9"/>
<dbReference type="InterPro" id="IPR016009">
    <property type="entry name" value="tRNA_MeTrfase_TRMD/TRM10"/>
</dbReference>
<dbReference type="PIRSF" id="PIRSF000386">
    <property type="entry name" value="tRNA_mtase"/>
    <property type="match status" value="1"/>
</dbReference>
<dbReference type="FunFam" id="1.10.1270.20:FF:000001">
    <property type="entry name" value="tRNA (guanine-N(1)-)-methyltransferase"/>
    <property type="match status" value="1"/>
</dbReference>
<organism evidence="19 20">
    <name type="scientific">Aceticella autotrophica</name>
    <dbReference type="NCBI Taxonomy" id="2755338"/>
    <lineage>
        <taxon>Bacteria</taxon>
        <taxon>Bacillati</taxon>
        <taxon>Bacillota</taxon>
        <taxon>Clostridia</taxon>
        <taxon>Thermoanaerobacterales</taxon>
        <taxon>Thermoanaerobacteraceae</taxon>
        <taxon>Aceticella</taxon>
    </lineage>
</organism>
<evidence type="ECO:0000256" key="14">
    <source>
        <dbReference type="ARBA" id="ARBA00047783"/>
    </source>
</evidence>
<dbReference type="InterPro" id="IPR029028">
    <property type="entry name" value="Alpha/beta_knot_MTases"/>
</dbReference>
<dbReference type="Pfam" id="PF01746">
    <property type="entry name" value="tRNA_m1G_MT"/>
    <property type="match status" value="1"/>
</dbReference>
<dbReference type="KEGG" id="aaut:ACETAC_06870"/>
<evidence type="ECO:0000256" key="1">
    <source>
        <dbReference type="ARBA" id="ARBA00002634"/>
    </source>
</evidence>
<comment type="function">
    <text evidence="1 15 17">Specifically methylates guanosine-37 in various tRNAs.</text>
</comment>
<evidence type="ECO:0000313" key="19">
    <source>
        <dbReference type="EMBL" id="QSZ26632.1"/>
    </source>
</evidence>
<evidence type="ECO:0000256" key="6">
    <source>
        <dbReference type="ARBA" id="ARBA00014679"/>
    </source>
</evidence>
<evidence type="ECO:0000256" key="8">
    <source>
        <dbReference type="ARBA" id="ARBA00022603"/>
    </source>
</evidence>
<feature type="binding site" evidence="15 16">
    <location>
        <begin position="130"/>
        <end position="135"/>
    </location>
    <ligand>
        <name>S-adenosyl-L-methionine</name>
        <dbReference type="ChEBI" id="CHEBI:59789"/>
    </ligand>
</feature>
<proteinExistence type="inferred from homology"/>
<dbReference type="PANTHER" id="PTHR46417">
    <property type="entry name" value="TRNA (GUANINE-N(1)-)-METHYLTRANSFERASE"/>
    <property type="match status" value="1"/>
</dbReference>
<dbReference type="InterPro" id="IPR029026">
    <property type="entry name" value="tRNA_m1G_MTases_N"/>
</dbReference>
<evidence type="ECO:0000256" key="9">
    <source>
        <dbReference type="ARBA" id="ARBA00022679"/>
    </source>
</evidence>
<evidence type="ECO:0000256" key="17">
    <source>
        <dbReference type="RuleBase" id="RU003464"/>
    </source>
</evidence>
<evidence type="ECO:0000256" key="13">
    <source>
        <dbReference type="ARBA" id="ARBA00033392"/>
    </source>
</evidence>
<evidence type="ECO:0000259" key="18">
    <source>
        <dbReference type="Pfam" id="PF01746"/>
    </source>
</evidence>
<dbReference type="RefSeq" id="WP_284679310.1">
    <property type="nucleotide sequence ID" value="NZ_CP060096.1"/>
</dbReference>
<comment type="subunit">
    <text evidence="4 15 17">Homodimer.</text>
</comment>
<comment type="subcellular location">
    <subcellularLocation>
        <location evidence="2 15 17">Cytoplasm</location>
    </subcellularLocation>
</comment>
<dbReference type="InterPro" id="IPR023148">
    <property type="entry name" value="tRNA_m1G_MeTrfase_C_sf"/>
</dbReference>
<keyword evidence="11 15" id="KW-0819">tRNA processing</keyword>
<dbReference type="EMBL" id="CP060096">
    <property type="protein sequence ID" value="QSZ26632.1"/>
    <property type="molecule type" value="Genomic_DNA"/>
</dbReference>
<keyword evidence="20" id="KW-1185">Reference proteome</keyword>
<comment type="catalytic activity">
    <reaction evidence="14 15 17">
        <text>guanosine(37) in tRNA + S-adenosyl-L-methionine = N(1)-methylguanosine(37) in tRNA + S-adenosyl-L-homocysteine + H(+)</text>
        <dbReference type="Rhea" id="RHEA:36899"/>
        <dbReference type="Rhea" id="RHEA-COMP:10145"/>
        <dbReference type="Rhea" id="RHEA-COMP:10147"/>
        <dbReference type="ChEBI" id="CHEBI:15378"/>
        <dbReference type="ChEBI" id="CHEBI:57856"/>
        <dbReference type="ChEBI" id="CHEBI:59789"/>
        <dbReference type="ChEBI" id="CHEBI:73542"/>
        <dbReference type="ChEBI" id="CHEBI:74269"/>
        <dbReference type="EC" id="2.1.1.228"/>
    </reaction>
</comment>
<dbReference type="Gene3D" id="3.40.1280.10">
    <property type="match status" value="1"/>
</dbReference>
<keyword evidence="7 15" id="KW-0963">Cytoplasm</keyword>
<evidence type="ECO:0000256" key="12">
    <source>
        <dbReference type="ARBA" id="ARBA00029736"/>
    </source>
</evidence>
<dbReference type="Gene3D" id="1.10.1270.20">
    <property type="entry name" value="tRNA(m1g37)methyltransferase, domain 2"/>
    <property type="match status" value="1"/>
</dbReference>
<evidence type="ECO:0000256" key="11">
    <source>
        <dbReference type="ARBA" id="ARBA00022694"/>
    </source>
</evidence>
<feature type="domain" description="tRNA methyltransferase TRMD/TRM10-type" evidence="18">
    <location>
        <begin position="1"/>
        <end position="223"/>
    </location>
</feature>
<comment type="similarity">
    <text evidence="3 15 17">Belongs to the RNA methyltransferase TrmD family.</text>
</comment>
<gene>
    <name evidence="15 19" type="primary">trmD</name>
    <name evidence="19" type="ORF">ACETAC_06870</name>
</gene>
<keyword evidence="8 15" id="KW-0489">Methyltransferase</keyword>
<dbReference type="GO" id="GO:0005829">
    <property type="term" value="C:cytosol"/>
    <property type="evidence" value="ECO:0007669"/>
    <property type="project" value="TreeGrafter"/>
</dbReference>
<protein>
    <recommendedName>
        <fullName evidence="6 15">tRNA (guanine-N(1)-)-methyltransferase</fullName>
        <ecNumber evidence="5 15">2.1.1.228</ecNumber>
    </recommendedName>
    <alternativeName>
        <fullName evidence="12 15">M1G-methyltransferase</fullName>
    </alternativeName>
    <alternativeName>
        <fullName evidence="13 15">tRNA [GM37] methyltransferase</fullName>
    </alternativeName>
</protein>
<dbReference type="NCBIfam" id="TIGR00088">
    <property type="entry name" value="trmD"/>
    <property type="match status" value="1"/>
</dbReference>
<dbReference type="InterPro" id="IPR002649">
    <property type="entry name" value="tRNA_m1G_MeTrfase_TrmD"/>
</dbReference>